<dbReference type="PROSITE" id="PS50928">
    <property type="entry name" value="ABC_TM1"/>
    <property type="match status" value="2"/>
</dbReference>
<feature type="transmembrane region" description="Helical" evidence="7">
    <location>
        <begin position="31"/>
        <end position="57"/>
    </location>
</feature>
<protein>
    <submittedName>
        <fullName evidence="9">Iron ABC transporter permease</fullName>
    </submittedName>
</protein>
<comment type="subcellular location">
    <subcellularLocation>
        <location evidence="1 7">Cell membrane</location>
        <topology evidence="1 7">Multi-pass membrane protein</topology>
    </subcellularLocation>
</comment>
<keyword evidence="6 7" id="KW-0472">Membrane</keyword>
<evidence type="ECO:0000313" key="10">
    <source>
        <dbReference type="Proteomes" id="UP001642900"/>
    </source>
</evidence>
<feature type="transmembrane region" description="Helical" evidence="7">
    <location>
        <begin position="354"/>
        <end position="377"/>
    </location>
</feature>
<feature type="transmembrane region" description="Helical" evidence="7">
    <location>
        <begin position="543"/>
        <end position="565"/>
    </location>
</feature>
<keyword evidence="3" id="KW-1003">Cell membrane</keyword>
<dbReference type="Proteomes" id="UP001642900">
    <property type="component" value="Unassembled WGS sequence"/>
</dbReference>
<dbReference type="SUPFAM" id="SSF161098">
    <property type="entry name" value="MetI-like"/>
    <property type="match status" value="2"/>
</dbReference>
<name>A0A6G4WJG3_9HYPH</name>
<dbReference type="FunFam" id="1.10.3720.10:FF:000088">
    <property type="entry name" value="Iron(III) ABC transporter, permease protein"/>
    <property type="match status" value="1"/>
</dbReference>
<evidence type="ECO:0000256" key="4">
    <source>
        <dbReference type="ARBA" id="ARBA00022692"/>
    </source>
</evidence>
<proteinExistence type="inferred from homology"/>
<evidence type="ECO:0000256" key="6">
    <source>
        <dbReference type="ARBA" id="ARBA00023136"/>
    </source>
</evidence>
<feature type="transmembrane region" description="Helical" evidence="7">
    <location>
        <begin position="109"/>
        <end position="129"/>
    </location>
</feature>
<dbReference type="InterPro" id="IPR035906">
    <property type="entry name" value="MetI-like_sf"/>
</dbReference>
<dbReference type="Pfam" id="PF00528">
    <property type="entry name" value="BPD_transp_1"/>
    <property type="match status" value="2"/>
</dbReference>
<keyword evidence="2 7" id="KW-0813">Transport</keyword>
<dbReference type="InterPro" id="IPR000515">
    <property type="entry name" value="MetI-like"/>
</dbReference>
<dbReference type="PANTHER" id="PTHR30183">
    <property type="entry name" value="MOLYBDENUM TRANSPORT SYSTEM PERMEASE PROTEIN MODB"/>
    <property type="match status" value="1"/>
</dbReference>
<evidence type="ECO:0000313" key="9">
    <source>
        <dbReference type="EMBL" id="NGO54754.1"/>
    </source>
</evidence>
<comment type="similarity">
    <text evidence="7">Belongs to the binding-protein-dependent transport system permease family.</text>
</comment>
<feature type="domain" description="ABC transmembrane type-1" evidence="8">
    <location>
        <begin position="354"/>
        <end position="561"/>
    </location>
</feature>
<gene>
    <name evidence="9" type="ORF">G6N73_27155</name>
</gene>
<feature type="transmembrane region" description="Helical" evidence="7">
    <location>
        <begin position="313"/>
        <end position="334"/>
    </location>
</feature>
<keyword evidence="5 7" id="KW-1133">Transmembrane helix</keyword>
<evidence type="ECO:0000256" key="2">
    <source>
        <dbReference type="ARBA" id="ARBA00022448"/>
    </source>
</evidence>
<dbReference type="PANTHER" id="PTHR30183:SF2">
    <property type="entry name" value="IRON UTILIZATION PROTEIN"/>
    <property type="match status" value="1"/>
</dbReference>
<dbReference type="CDD" id="cd06261">
    <property type="entry name" value="TM_PBP2"/>
    <property type="match status" value="2"/>
</dbReference>
<reference evidence="9 10" key="1">
    <citation type="submission" date="2020-02" db="EMBL/GenBank/DDBJ databases">
        <title>Genome sequence of strain CCNWXJ40-4.</title>
        <authorList>
            <person name="Gao J."/>
            <person name="Sun J."/>
        </authorList>
    </citation>
    <scope>NUCLEOTIDE SEQUENCE [LARGE SCALE GENOMIC DNA]</scope>
    <source>
        <strain evidence="9 10">CCNWXJ 40-4</strain>
    </source>
</reference>
<evidence type="ECO:0000256" key="3">
    <source>
        <dbReference type="ARBA" id="ARBA00022475"/>
    </source>
</evidence>
<feature type="domain" description="ABC transmembrane type-1" evidence="8">
    <location>
        <begin position="74"/>
        <end position="279"/>
    </location>
</feature>
<evidence type="ECO:0000256" key="7">
    <source>
        <dbReference type="RuleBase" id="RU363032"/>
    </source>
</evidence>
<feature type="transmembrane region" description="Helical" evidence="7">
    <location>
        <begin position="165"/>
        <end position="186"/>
    </location>
</feature>
<organism evidence="9 10">
    <name type="scientific">Allomesorhizobium camelthorni</name>
    <dbReference type="NCBI Taxonomy" id="475069"/>
    <lineage>
        <taxon>Bacteria</taxon>
        <taxon>Pseudomonadati</taxon>
        <taxon>Pseudomonadota</taxon>
        <taxon>Alphaproteobacteria</taxon>
        <taxon>Hyphomicrobiales</taxon>
        <taxon>Phyllobacteriaceae</taxon>
        <taxon>Allomesorhizobium</taxon>
    </lineage>
</organism>
<feature type="transmembrane region" description="Helical" evidence="7">
    <location>
        <begin position="207"/>
        <end position="229"/>
    </location>
</feature>
<sequence length="572" mass="61154">MLAPDNAMEMNAPGKDVLAVVKPVKRYRHPFVIALTVAICGIVLLPVATLAAIALSGTGEDWPHLARNVLPGATLTTLWLLAMVSVGTAIIGVATAWLVVGYDFPLRPFFSWALVLPLAVPPYLAAYAFGEFFLFSGPVQSALRAMFGFDSPQQYWFPEIRSTGGAAFVLTCVLYPYVYLTSRVVFLMQGRNIADVARTLGARPAKVFFRVLLPVARPAIGAGVALVLMETINDIGASEFLGVRTLTTAVFTTWINRSSLEGAAQLALVMLILVLLLLAAEQFARRRQRFHNVRGSQLKARPPRVRLSVPGQMVALVTVALPVLFGFGVPLLVFGQYASRRLDYLLNADLAKAFVNSIFTASAAALLTVALALLLINAVRLSRSRLTAWLVRIGSVGYALPGTIMGLGLLFALARFDNAVDHFARETFGVSTGLLLTGSAAAVILACTIRFLALAEGAVRSGMEKLPPHLDEAARSLGKTPAKSAALVLLPLLQPAILTALVLVFVDTVKELSATILLRPFGFNTLATLVYENASRAVVEDGAVAALLIIVTATVPVILLSRALARDRAASM</sequence>
<evidence type="ECO:0000256" key="5">
    <source>
        <dbReference type="ARBA" id="ARBA00022989"/>
    </source>
</evidence>
<feature type="transmembrane region" description="Helical" evidence="7">
    <location>
        <begin position="389"/>
        <end position="414"/>
    </location>
</feature>
<accession>A0A6G4WJG3</accession>
<dbReference type="AlphaFoldDB" id="A0A6G4WJG3"/>
<dbReference type="GO" id="GO:0055085">
    <property type="term" value="P:transmembrane transport"/>
    <property type="evidence" value="ECO:0007669"/>
    <property type="project" value="InterPro"/>
</dbReference>
<feature type="transmembrane region" description="Helical" evidence="7">
    <location>
        <begin position="77"/>
        <end position="102"/>
    </location>
</feature>
<dbReference type="GO" id="GO:0005886">
    <property type="term" value="C:plasma membrane"/>
    <property type="evidence" value="ECO:0007669"/>
    <property type="project" value="UniProtKB-SubCell"/>
</dbReference>
<feature type="transmembrane region" description="Helical" evidence="7">
    <location>
        <begin position="262"/>
        <end position="280"/>
    </location>
</feature>
<dbReference type="Gene3D" id="1.10.3720.10">
    <property type="entry name" value="MetI-like"/>
    <property type="match status" value="2"/>
</dbReference>
<comment type="caution">
    <text evidence="9">The sequence shown here is derived from an EMBL/GenBank/DDBJ whole genome shotgun (WGS) entry which is preliminary data.</text>
</comment>
<evidence type="ECO:0000259" key="8">
    <source>
        <dbReference type="PROSITE" id="PS50928"/>
    </source>
</evidence>
<feature type="transmembrane region" description="Helical" evidence="7">
    <location>
        <begin position="434"/>
        <end position="455"/>
    </location>
</feature>
<keyword evidence="10" id="KW-1185">Reference proteome</keyword>
<feature type="transmembrane region" description="Helical" evidence="7">
    <location>
        <begin position="485"/>
        <end position="506"/>
    </location>
</feature>
<keyword evidence="4 7" id="KW-0812">Transmembrane</keyword>
<dbReference type="EMBL" id="JAAKZF010000064">
    <property type="protein sequence ID" value="NGO54754.1"/>
    <property type="molecule type" value="Genomic_DNA"/>
</dbReference>
<evidence type="ECO:0000256" key="1">
    <source>
        <dbReference type="ARBA" id="ARBA00004651"/>
    </source>
</evidence>